<gene>
    <name evidence="2" type="ORF">EGW08_021174</name>
</gene>
<feature type="region of interest" description="Disordered" evidence="1">
    <location>
        <begin position="324"/>
        <end position="348"/>
    </location>
</feature>
<reference evidence="2 3" key="1">
    <citation type="submission" date="2019-01" db="EMBL/GenBank/DDBJ databases">
        <title>A draft genome assembly of the solar-powered sea slug Elysia chlorotica.</title>
        <authorList>
            <person name="Cai H."/>
            <person name="Li Q."/>
            <person name="Fang X."/>
            <person name="Li J."/>
            <person name="Curtis N.E."/>
            <person name="Altenburger A."/>
            <person name="Shibata T."/>
            <person name="Feng M."/>
            <person name="Maeda T."/>
            <person name="Schwartz J.A."/>
            <person name="Shigenobu S."/>
            <person name="Lundholm N."/>
            <person name="Nishiyama T."/>
            <person name="Yang H."/>
            <person name="Hasebe M."/>
            <person name="Li S."/>
            <person name="Pierce S.K."/>
            <person name="Wang J."/>
        </authorList>
    </citation>
    <scope>NUCLEOTIDE SEQUENCE [LARGE SCALE GENOMIC DNA]</scope>
    <source>
        <strain evidence="2">EC2010</strain>
        <tissue evidence="2">Whole organism of an adult</tissue>
    </source>
</reference>
<dbReference type="STRING" id="188477.A0A3S1BND5"/>
<feature type="region of interest" description="Disordered" evidence="1">
    <location>
        <begin position="108"/>
        <end position="135"/>
    </location>
</feature>
<dbReference type="PANTHER" id="PTHR12517">
    <property type="entry name" value="VACUOLAR PROTEIN SORTING-ASSOCIATED PROTEIN 13B"/>
    <property type="match status" value="1"/>
</dbReference>
<dbReference type="PANTHER" id="PTHR12517:SF0">
    <property type="entry name" value="INTERMEMBRANE LIPID TRANSFER PROTEIN VPS13B"/>
    <property type="match status" value="1"/>
</dbReference>
<feature type="compositionally biased region" description="Basic and acidic residues" evidence="1">
    <location>
        <begin position="327"/>
        <end position="336"/>
    </location>
</feature>
<evidence type="ECO:0000256" key="1">
    <source>
        <dbReference type="SAM" id="MobiDB-lite"/>
    </source>
</evidence>
<proteinExistence type="predicted"/>
<protein>
    <submittedName>
        <fullName evidence="2">Uncharacterized protein</fullName>
    </submittedName>
</protein>
<dbReference type="InterPro" id="IPR039782">
    <property type="entry name" value="VPS13B"/>
</dbReference>
<dbReference type="OrthoDB" id="445152at2759"/>
<keyword evidence="3" id="KW-1185">Reference proteome</keyword>
<name>A0A3S1BND5_ELYCH</name>
<feature type="region of interest" description="Disordered" evidence="1">
    <location>
        <begin position="70"/>
        <end position="96"/>
    </location>
</feature>
<sequence length="376" mass="40463">GSGAKTAGDLKGLSAAADGGEDATAAAVSDGGGLFASAPPLDILLTAGRISCTVYTHKILEEDFTIQLPMFGDQRQSPSPSATTRTRTRSPSQDRAGIVVRDNLASMLSRKSSAPKGDDDEGIARSDDEVGGVEEETLDGGFTSFNFMKPQPEDNAGKKVVAAGSVSVVPFVYLFITQPHCIVSNHQNHHSSQYNRLNQRAQGGEAARLSEDVEGRNERKMEVSCHDVLVKGASEKHISAVDEYHVIPVCADFNVHWLETRPGEPDPHTGIPPSLLTAQLVQRAHMPGVIKLHLDRPVRLRASQLAVEQVNAFCSDLVSTLWPSDTEPARSRDRTSTHSAKSQTKKGNSDIFSLAERLELKTSQVVIDMDLDSSSS</sequence>
<dbReference type="Proteomes" id="UP000271974">
    <property type="component" value="Unassembled WGS sequence"/>
</dbReference>
<evidence type="ECO:0000313" key="3">
    <source>
        <dbReference type="Proteomes" id="UP000271974"/>
    </source>
</evidence>
<comment type="caution">
    <text evidence="2">The sequence shown here is derived from an EMBL/GenBank/DDBJ whole genome shotgun (WGS) entry which is preliminary data.</text>
</comment>
<feature type="non-terminal residue" evidence="2">
    <location>
        <position position="376"/>
    </location>
</feature>
<evidence type="ECO:0000313" key="2">
    <source>
        <dbReference type="EMBL" id="RUS71070.1"/>
    </source>
</evidence>
<feature type="non-terminal residue" evidence="2">
    <location>
        <position position="1"/>
    </location>
</feature>
<organism evidence="2 3">
    <name type="scientific">Elysia chlorotica</name>
    <name type="common">Eastern emerald elysia</name>
    <name type="synonym">Sea slug</name>
    <dbReference type="NCBI Taxonomy" id="188477"/>
    <lineage>
        <taxon>Eukaryota</taxon>
        <taxon>Metazoa</taxon>
        <taxon>Spiralia</taxon>
        <taxon>Lophotrochozoa</taxon>
        <taxon>Mollusca</taxon>
        <taxon>Gastropoda</taxon>
        <taxon>Heterobranchia</taxon>
        <taxon>Euthyneura</taxon>
        <taxon>Panpulmonata</taxon>
        <taxon>Sacoglossa</taxon>
        <taxon>Placobranchoidea</taxon>
        <taxon>Plakobranchidae</taxon>
        <taxon>Elysia</taxon>
    </lineage>
</organism>
<accession>A0A3S1BND5</accession>
<dbReference type="AlphaFoldDB" id="A0A3S1BND5"/>
<dbReference type="EMBL" id="RQTK01001278">
    <property type="protein sequence ID" value="RUS71070.1"/>
    <property type="molecule type" value="Genomic_DNA"/>
</dbReference>
<feature type="compositionally biased region" description="Low complexity" evidence="1">
    <location>
        <begin position="77"/>
        <end position="91"/>
    </location>
</feature>
<feature type="compositionally biased region" description="Polar residues" evidence="1">
    <location>
        <begin position="337"/>
        <end position="346"/>
    </location>
</feature>